<evidence type="ECO:0000256" key="2">
    <source>
        <dbReference type="ARBA" id="ARBA00022448"/>
    </source>
</evidence>
<evidence type="ECO:0000256" key="9">
    <source>
        <dbReference type="SAM" id="Phobius"/>
    </source>
</evidence>
<keyword evidence="4 9" id="KW-0812">Transmembrane</keyword>
<dbReference type="RefSeq" id="WP_153549110.1">
    <property type="nucleotide sequence ID" value="NZ_WIXK01000012.1"/>
</dbReference>
<dbReference type="EMBL" id="WIXK01000012">
    <property type="protein sequence ID" value="MQY44214.1"/>
    <property type="molecule type" value="Genomic_DNA"/>
</dbReference>
<evidence type="ECO:0000256" key="7">
    <source>
        <dbReference type="ARBA" id="ARBA00023136"/>
    </source>
</evidence>
<keyword evidence="5 8" id="KW-0653">Protein transport</keyword>
<evidence type="ECO:0000256" key="3">
    <source>
        <dbReference type="ARBA" id="ARBA00022475"/>
    </source>
</evidence>
<keyword evidence="12" id="KW-1185">Reference proteome</keyword>
<proteinExistence type="inferred from homology"/>
<keyword evidence="7 9" id="KW-0472">Membrane</keyword>
<comment type="similarity">
    <text evidence="8">Belongs to the exbB/tolQ family.</text>
</comment>
<dbReference type="PANTHER" id="PTHR30625:SF15">
    <property type="entry name" value="BIOPOLYMER TRANSPORT PROTEIN EXBB"/>
    <property type="match status" value="1"/>
</dbReference>
<evidence type="ECO:0000256" key="5">
    <source>
        <dbReference type="ARBA" id="ARBA00022927"/>
    </source>
</evidence>
<gene>
    <name evidence="11" type="ORF">GG681_16325</name>
</gene>
<dbReference type="AlphaFoldDB" id="A0A844B0Z3"/>
<dbReference type="Proteomes" id="UP000436694">
    <property type="component" value="Unassembled WGS sequence"/>
</dbReference>
<evidence type="ECO:0000256" key="6">
    <source>
        <dbReference type="ARBA" id="ARBA00022989"/>
    </source>
</evidence>
<feature type="domain" description="MotA/TolQ/ExbB proton channel" evidence="10">
    <location>
        <begin position="90"/>
        <end position="187"/>
    </location>
</feature>
<evidence type="ECO:0000259" key="10">
    <source>
        <dbReference type="Pfam" id="PF01618"/>
    </source>
</evidence>
<keyword evidence="6 9" id="KW-1133">Transmembrane helix</keyword>
<sequence>MDVFFTALSDFFRMGGISILCLTGFAAAALAIVLTKLRHFKHAGVGQHQKLQLAAAAFDQGNPSGCQKLLKGTGSYLAPIVVQALEQLHHPGPMLRRRLEDEAEVRFMHLESGIGALDRLAKLSPALGLLGTLWGLITSLRAQSVGLNLQLLVGDLWAALLPLALGLMIALPTALIVTWLRSQIKTERVLAATLWSALTTPYHASPQKRQNS</sequence>
<evidence type="ECO:0000256" key="8">
    <source>
        <dbReference type="RuleBase" id="RU004057"/>
    </source>
</evidence>
<dbReference type="InterPro" id="IPR002898">
    <property type="entry name" value="MotA_ExbB_proton_chnl"/>
</dbReference>
<accession>A0A844B0Z3</accession>
<feature type="transmembrane region" description="Helical" evidence="9">
    <location>
        <begin position="120"/>
        <end position="137"/>
    </location>
</feature>
<dbReference type="InterPro" id="IPR050790">
    <property type="entry name" value="ExbB/TolQ_transport"/>
</dbReference>
<feature type="transmembrane region" description="Helical" evidence="9">
    <location>
        <begin position="157"/>
        <end position="180"/>
    </location>
</feature>
<dbReference type="Pfam" id="PF01618">
    <property type="entry name" value="MotA_ExbB"/>
    <property type="match status" value="1"/>
</dbReference>
<protein>
    <submittedName>
        <fullName evidence="11">MotA/TolQ/ExbB proton channel family protein</fullName>
    </submittedName>
</protein>
<dbReference type="PANTHER" id="PTHR30625">
    <property type="entry name" value="PROTEIN TOLQ"/>
    <property type="match status" value="1"/>
</dbReference>
<dbReference type="GO" id="GO:0017038">
    <property type="term" value="P:protein import"/>
    <property type="evidence" value="ECO:0007669"/>
    <property type="project" value="TreeGrafter"/>
</dbReference>
<feature type="transmembrane region" description="Helical" evidence="9">
    <location>
        <begin position="12"/>
        <end position="34"/>
    </location>
</feature>
<comment type="caution">
    <text evidence="11">The sequence shown here is derived from an EMBL/GenBank/DDBJ whole genome shotgun (WGS) entry which is preliminary data.</text>
</comment>
<evidence type="ECO:0000313" key="11">
    <source>
        <dbReference type="EMBL" id="MQY44214.1"/>
    </source>
</evidence>
<keyword evidence="3" id="KW-1003">Cell membrane</keyword>
<keyword evidence="2 8" id="KW-0813">Transport</keyword>
<evidence type="ECO:0000256" key="1">
    <source>
        <dbReference type="ARBA" id="ARBA00004651"/>
    </source>
</evidence>
<reference evidence="11 12" key="1">
    <citation type="submission" date="2019-10" db="EMBL/GenBank/DDBJ databases">
        <title>Epibacterium sp. nov., isolated from seawater.</title>
        <authorList>
            <person name="Zhang X."/>
            <person name="Li N."/>
        </authorList>
    </citation>
    <scope>NUCLEOTIDE SEQUENCE [LARGE SCALE GENOMIC DNA]</scope>
    <source>
        <strain evidence="11 12">SM1969</strain>
    </source>
</reference>
<evidence type="ECO:0000313" key="12">
    <source>
        <dbReference type="Proteomes" id="UP000436694"/>
    </source>
</evidence>
<evidence type="ECO:0000256" key="4">
    <source>
        <dbReference type="ARBA" id="ARBA00022692"/>
    </source>
</evidence>
<dbReference type="GO" id="GO:0005886">
    <property type="term" value="C:plasma membrane"/>
    <property type="evidence" value="ECO:0007669"/>
    <property type="project" value="UniProtKB-SubCell"/>
</dbReference>
<comment type="subcellular location">
    <subcellularLocation>
        <location evidence="1">Cell membrane</location>
        <topology evidence="1">Multi-pass membrane protein</topology>
    </subcellularLocation>
    <subcellularLocation>
        <location evidence="8">Membrane</location>
        <topology evidence="8">Multi-pass membrane protein</topology>
    </subcellularLocation>
</comment>
<organism evidence="11 12">
    <name type="scientific">Tritonibacter aquimaris</name>
    <dbReference type="NCBI Taxonomy" id="2663379"/>
    <lineage>
        <taxon>Bacteria</taxon>
        <taxon>Pseudomonadati</taxon>
        <taxon>Pseudomonadota</taxon>
        <taxon>Alphaproteobacteria</taxon>
        <taxon>Rhodobacterales</taxon>
        <taxon>Paracoccaceae</taxon>
        <taxon>Tritonibacter</taxon>
    </lineage>
</organism>
<name>A0A844B0Z3_9RHOB</name>